<evidence type="ECO:0000313" key="3">
    <source>
        <dbReference type="Proteomes" id="UP000886523"/>
    </source>
</evidence>
<dbReference type="AlphaFoldDB" id="A0A9P6AYD8"/>
<organism evidence="2 3">
    <name type="scientific">Hydnum rufescens UP504</name>
    <dbReference type="NCBI Taxonomy" id="1448309"/>
    <lineage>
        <taxon>Eukaryota</taxon>
        <taxon>Fungi</taxon>
        <taxon>Dikarya</taxon>
        <taxon>Basidiomycota</taxon>
        <taxon>Agaricomycotina</taxon>
        <taxon>Agaricomycetes</taxon>
        <taxon>Cantharellales</taxon>
        <taxon>Hydnaceae</taxon>
        <taxon>Hydnum</taxon>
    </lineage>
</organism>
<proteinExistence type="predicted"/>
<feature type="region of interest" description="Disordered" evidence="1">
    <location>
        <begin position="1"/>
        <end position="27"/>
    </location>
</feature>
<reference evidence="2" key="1">
    <citation type="journal article" date="2020" name="Nat. Commun.">
        <title>Large-scale genome sequencing of mycorrhizal fungi provides insights into the early evolution of symbiotic traits.</title>
        <authorList>
            <person name="Miyauchi S."/>
            <person name="Kiss E."/>
            <person name="Kuo A."/>
            <person name="Drula E."/>
            <person name="Kohler A."/>
            <person name="Sanchez-Garcia M."/>
            <person name="Morin E."/>
            <person name="Andreopoulos B."/>
            <person name="Barry K.W."/>
            <person name="Bonito G."/>
            <person name="Buee M."/>
            <person name="Carver A."/>
            <person name="Chen C."/>
            <person name="Cichocki N."/>
            <person name="Clum A."/>
            <person name="Culley D."/>
            <person name="Crous P.W."/>
            <person name="Fauchery L."/>
            <person name="Girlanda M."/>
            <person name="Hayes R.D."/>
            <person name="Keri Z."/>
            <person name="LaButti K."/>
            <person name="Lipzen A."/>
            <person name="Lombard V."/>
            <person name="Magnuson J."/>
            <person name="Maillard F."/>
            <person name="Murat C."/>
            <person name="Nolan M."/>
            <person name="Ohm R.A."/>
            <person name="Pangilinan J."/>
            <person name="Pereira M.F."/>
            <person name="Perotto S."/>
            <person name="Peter M."/>
            <person name="Pfister S."/>
            <person name="Riley R."/>
            <person name="Sitrit Y."/>
            <person name="Stielow J.B."/>
            <person name="Szollosi G."/>
            <person name="Zifcakova L."/>
            <person name="Stursova M."/>
            <person name="Spatafora J.W."/>
            <person name="Tedersoo L."/>
            <person name="Vaario L.M."/>
            <person name="Yamada A."/>
            <person name="Yan M."/>
            <person name="Wang P."/>
            <person name="Xu J."/>
            <person name="Bruns T."/>
            <person name="Baldrian P."/>
            <person name="Vilgalys R."/>
            <person name="Dunand C."/>
            <person name="Henrissat B."/>
            <person name="Grigoriev I.V."/>
            <person name="Hibbett D."/>
            <person name="Nagy L.G."/>
            <person name="Martin F.M."/>
        </authorList>
    </citation>
    <scope>NUCLEOTIDE SEQUENCE</scope>
    <source>
        <strain evidence="2">UP504</strain>
    </source>
</reference>
<gene>
    <name evidence="2" type="ORF">BS47DRAFT_1392884</name>
</gene>
<dbReference type="Proteomes" id="UP000886523">
    <property type="component" value="Unassembled WGS sequence"/>
</dbReference>
<dbReference type="EMBL" id="MU128966">
    <property type="protein sequence ID" value="KAF9513992.1"/>
    <property type="molecule type" value="Genomic_DNA"/>
</dbReference>
<sequence>MATACPDSFHAHSPSKKFPSDPHTSNAQINAEGDIARIQHALCYYQRMTNLGELHHSATESKEHGYPALCTSTPSPPIQAVSSKANTGKKTHLGSPAQPLDISSWRSSAPISVTTLL</sequence>
<keyword evidence="3" id="KW-1185">Reference proteome</keyword>
<protein>
    <submittedName>
        <fullName evidence="2">Uncharacterized protein</fullName>
    </submittedName>
</protein>
<comment type="caution">
    <text evidence="2">The sequence shown here is derived from an EMBL/GenBank/DDBJ whole genome shotgun (WGS) entry which is preliminary data.</text>
</comment>
<name>A0A9P6AYD8_9AGAM</name>
<feature type="region of interest" description="Disordered" evidence="1">
    <location>
        <begin position="62"/>
        <end position="104"/>
    </location>
</feature>
<evidence type="ECO:0000313" key="2">
    <source>
        <dbReference type="EMBL" id="KAF9513992.1"/>
    </source>
</evidence>
<accession>A0A9P6AYD8</accession>
<evidence type="ECO:0000256" key="1">
    <source>
        <dbReference type="SAM" id="MobiDB-lite"/>
    </source>
</evidence>